<dbReference type="InterPro" id="IPR001849">
    <property type="entry name" value="PH_domain"/>
</dbReference>
<feature type="coiled-coil region" evidence="7">
    <location>
        <begin position="882"/>
        <end position="958"/>
    </location>
</feature>
<feature type="repeat" description="RCC1" evidence="6">
    <location>
        <begin position="438"/>
        <end position="489"/>
    </location>
</feature>
<keyword evidence="3 5" id="KW-0863">Zinc-finger</keyword>
<evidence type="ECO:0000256" key="7">
    <source>
        <dbReference type="SAM" id="Coils"/>
    </source>
</evidence>
<evidence type="ECO:0000256" key="5">
    <source>
        <dbReference type="PROSITE-ProRule" id="PRU00091"/>
    </source>
</evidence>
<feature type="region of interest" description="Disordered" evidence="8">
    <location>
        <begin position="851"/>
        <end position="877"/>
    </location>
</feature>
<feature type="repeat" description="RCC1" evidence="6">
    <location>
        <begin position="554"/>
        <end position="605"/>
    </location>
</feature>
<dbReference type="Proteomes" id="UP001497512">
    <property type="component" value="Chromosome 2"/>
</dbReference>
<dbReference type="PRINTS" id="PR00633">
    <property type="entry name" value="RCCNDNSATION"/>
</dbReference>
<proteinExistence type="predicted"/>
<dbReference type="Pfam" id="PF08381">
    <property type="entry name" value="BRX"/>
    <property type="match status" value="1"/>
</dbReference>
<feature type="repeat" description="RCC1" evidence="6">
    <location>
        <begin position="269"/>
        <end position="330"/>
    </location>
</feature>
<dbReference type="EMBL" id="OZ019894">
    <property type="protein sequence ID" value="CAK9216649.1"/>
    <property type="molecule type" value="Genomic_DNA"/>
</dbReference>
<reference evidence="11" key="1">
    <citation type="submission" date="2024-02" db="EMBL/GenBank/DDBJ databases">
        <authorList>
            <consortium name="ELIXIR-Norway"/>
            <consortium name="Elixir Norway"/>
        </authorList>
    </citation>
    <scope>NUCLEOTIDE SEQUENCE</scope>
</reference>
<dbReference type="SUPFAM" id="SSF57903">
    <property type="entry name" value="FYVE/PHD zinc finger"/>
    <property type="match status" value="1"/>
</dbReference>
<feature type="compositionally biased region" description="Low complexity" evidence="8">
    <location>
        <begin position="862"/>
        <end position="877"/>
    </location>
</feature>
<dbReference type="Pfam" id="PF16457">
    <property type="entry name" value="PH_12"/>
    <property type="match status" value="1"/>
</dbReference>
<feature type="repeat" description="RCC1" evidence="6">
    <location>
        <begin position="331"/>
        <end position="382"/>
    </location>
</feature>
<keyword evidence="1" id="KW-0479">Metal-binding</keyword>
<feature type="domain" description="FYVE-type" evidence="9">
    <location>
        <begin position="662"/>
        <end position="724"/>
    </location>
</feature>
<dbReference type="Pfam" id="PF01363">
    <property type="entry name" value="FYVE"/>
    <property type="match status" value="1"/>
</dbReference>
<dbReference type="PANTHER" id="PTHR22870">
    <property type="entry name" value="REGULATOR OF CHROMOSOME CONDENSATION"/>
    <property type="match status" value="1"/>
</dbReference>
<dbReference type="SMART" id="SM00064">
    <property type="entry name" value="FYVE"/>
    <property type="match status" value="1"/>
</dbReference>
<name>A0ABP0UAV0_9BRYO</name>
<keyword evidence="2" id="KW-0677">Repeat</keyword>
<dbReference type="Pfam" id="PF13713">
    <property type="entry name" value="BRX_N"/>
    <property type="match status" value="1"/>
</dbReference>
<evidence type="ECO:0000256" key="6">
    <source>
        <dbReference type="PROSITE-ProRule" id="PRU00235"/>
    </source>
</evidence>
<evidence type="ECO:0000313" key="11">
    <source>
        <dbReference type="EMBL" id="CAK9216649.1"/>
    </source>
</evidence>
<dbReference type="InterPro" id="IPR011993">
    <property type="entry name" value="PH-like_dom_sf"/>
</dbReference>
<dbReference type="InterPro" id="IPR013083">
    <property type="entry name" value="Znf_RING/FYVE/PHD"/>
</dbReference>
<keyword evidence="12" id="KW-1185">Reference proteome</keyword>
<dbReference type="InterPro" id="IPR000306">
    <property type="entry name" value="Znf_FYVE"/>
</dbReference>
<feature type="domain" description="BRX" evidence="10">
    <location>
        <begin position="1110"/>
        <end position="1165"/>
    </location>
</feature>
<dbReference type="PROSITE" id="PS00626">
    <property type="entry name" value="RCC1_2"/>
    <property type="match status" value="3"/>
</dbReference>
<evidence type="ECO:0000259" key="10">
    <source>
        <dbReference type="PROSITE" id="PS51514"/>
    </source>
</evidence>
<dbReference type="Gene3D" id="2.30.29.30">
    <property type="entry name" value="Pleckstrin-homology domain (PH domain)/Phosphotyrosine-binding domain (PTB)"/>
    <property type="match status" value="1"/>
</dbReference>
<sequence>MADHSQNGLLERDIEQAITALKKGAQLLKYGRRGKPKFCPFRLSADECALIWYSGKEEKKLWLSTVSRIVPGQRTAIFQRHPWPEKEYQSFSLLHDNEQHSLDLICKDKDEAEVWFVGLEVAISRSHLQTPRFHSEIEDAPSFGSMSPYLPTRKSSPLISRFDSTDSLHQEGGDTFKILSPISSPHHLGVDRSYLTGGLITGESRNTFLETGSVGGSMHSSSSDMGSDSMNANMRLPGGGLSDNYRISMSSAVSSSSQGSGHEEADALGDVFMWGEGVGDGILGGGVHRIGIAAGRKLDALLPKPLEATVVLDVQYIACGARHAALVTKQGEVFSWGEESGGRLGHGVDCDIPHPQLVDALAATNIELVSCGEYHTCAVTLSGDLYTWGDGTHNFGLLGHGNDISHWMPKRVNEPLEGIRVSSIACGPWHTVLVTSAGQLFTFGDGTFGVLGHGDRKSASVPREVESLKGLKTVRAACGVWHTAAVVEVMVGYSSASNCSSGKLFTWGDGDQGRLGHGDKEQQLVPTCVAAVVDHNFRQVACGNSLTVALTTSGQVFTMGSTTYGQLGDPQADGKLPGLVGGKLWEAYVEDISCGAHHVAVLTHKSEVYTWGKGANGRLGHGDTEDRSSPTLVGTLKDKQVKSIACGVSFTAAICLHKWPSGADHLHCSGCRQPFGFTRKRHNCYNCGLAFCHACSSKKALKAALAPNPSKPYRVCDSCYSKVKKAIDTGGSSVGILSRRGTPNRRAIEAKEISVKSELKLPRPQPPTHRYPNGFDTFKQIEGKLGAKLMKRPEAFSSRVSPAPNGFLSLASWGSVNVPTTFKSEFKSSHSDPKASIVSSISVPAPRAVSRAVSPLSRKASPPRSTTPTPTISGLTTSKTIVEELKKTNEGLIEENLKLRSQIESMTRQFQIQEKDVQRSQQQLQNAISMATDEAVKSRAAKEVIKSLTAQLKEMAERLPMSGFRHGGLGSMSAGQQDSQNGVHSMVTPQMLAPPDGEGIQSGPQRNNVSAGLANVRDVDVIGVGSPHTVSSPHSVFDSFSVGSPRTASSFTGTEDDLGGLQSRPITAMRAANGFSEGDTNGLETVCQNDDGARTVGSSFSSENGRVAEAEWVEQDEPGVYITLTSLLGGGRDLKRVRFSRKRFSEKEAEQWWAENRIRVHEQYNVRGAHAPPSLPPLPPPTHKLISSMSD</sequence>
<feature type="repeat" description="RCC1" evidence="6">
    <location>
        <begin position="502"/>
        <end position="553"/>
    </location>
</feature>
<dbReference type="PROSITE" id="PS50178">
    <property type="entry name" value="ZF_FYVE"/>
    <property type="match status" value="1"/>
</dbReference>
<dbReference type="InterPro" id="IPR000408">
    <property type="entry name" value="Reg_chr_condens"/>
</dbReference>
<dbReference type="SUPFAM" id="SSF50985">
    <property type="entry name" value="RCC1/BLIP-II"/>
    <property type="match status" value="1"/>
</dbReference>
<dbReference type="Gene3D" id="3.30.40.10">
    <property type="entry name" value="Zinc/RING finger domain, C3HC4 (zinc finger)"/>
    <property type="match status" value="1"/>
</dbReference>
<feature type="repeat" description="RCC1" evidence="6">
    <location>
        <begin position="606"/>
        <end position="657"/>
    </location>
</feature>
<dbReference type="InterPro" id="IPR051210">
    <property type="entry name" value="Ub_ligase/GEF_domain"/>
</dbReference>
<accession>A0ABP0UAV0</accession>
<dbReference type="InterPro" id="IPR013591">
    <property type="entry name" value="Brevis_radix_dom"/>
</dbReference>
<feature type="region of interest" description="Disordered" evidence="8">
    <location>
        <begin position="1169"/>
        <end position="1191"/>
    </location>
</feature>
<dbReference type="InterPro" id="IPR027988">
    <property type="entry name" value="BRX_N"/>
</dbReference>
<dbReference type="Pfam" id="PF25390">
    <property type="entry name" value="WD40_RLD"/>
    <property type="match status" value="1"/>
</dbReference>
<dbReference type="CDD" id="cd13365">
    <property type="entry name" value="PH_PLC_plant-like"/>
    <property type="match status" value="1"/>
</dbReference>
<dbReference type="InterPro" id="IPR058923">
    <property type="entry name" value="RCC1-like_dom"/>
</dbReference>
<dbReference type="PROSITE" id="PS50012">
    <property type="entry name" value="RCC1_3"/>
    <property type="match status" value="7"/>
</dbReference>
<evidence type="ECO:0000256" key="4">
    <source>
        <dbReference type="ARBA" id="ARBA00022833"/>
    </source>
</evidence>
<dbReference type="InterPro" id="IPR011011">
    <property type="entry name" value="Znf_FYVE_PHD"/>
</dbReference>
<evidence type="ECO:0000256" key="3">
    <source>
        <dbReference type="ARBA" id="ARBA00022771"/>
    </source>
</evidence>
<evidence type="ECO:0000313" key="12">
    <source>
        <dbReference type="Proteomes" id="UP001497512"/>
    </source>
</evidence>
<protein>
    <submittedName>
        <fullName evidence="11">Uncharacterized protein</fullName>
    </submittedName>
</protein>
<dbReference type="InterPro" id="IPR017455">
    <property type="entry name" value="Znf_FYVE-rel"/>
</dbReference>
<evidence type="ECO:0000256" key="8">
    <source>
        <dbReference type="SAM" id="MobiDB-lite"/>
    </source>
</evidence>
<gene>
    <name evidence="11" type="ORF">CSSPTR1EN2_LOCUS13576</name>
</gene>
<feature type="compositionally biased region" description="Pro residues" evidence="8">
    <location>
        <begin position="1173"/>
        <end position="1182"/>
    </location>
</feature>
<organism evidence="11 12">
    <name type="scientific">Sphagnum troendelagicum</name>
    <dbReference type="NCBI Taxonomy" id="128251"/>
    <lineage>
        <taxon>Eukaryota</taxon>
        <taxon>Viridiplantae</taxon>
        <taxon>Streptophyta</taxon>
        <taxon>Embryophyta</taxon>
        <taxon>Bryophyta</taxon>
        <taxon>Sphagnophytina</taxon>
        <taxon>Sphagnopsida</taxon>
        <taxon>Sphagnales</taxon>
        <taxon>Sphagnaceae</taxon>
        <taxon>Sphagnum</taxon>
    </lineage>
</organism>
<dbReference type="SUPFAM" id="SSF50729">
    <property type="entry name" value="PH domain-like"/>
    <property type="match status" value="1"/>
</dbReference>
<evidence type="ECO:0000256" key="1">
    <source>
        <dbReference type="ARBA" id="ARBA00022723"/>
    </source>
</evidence>
<evidence type="ECO:0000259" key="9">
    <source>
        <dbReference type="PROSITE" id="PS50178"/>
    </source>
</evidence>
<dbReference type="InterPro" id="IPR009091">
    <property type="entry name" value="RCC1/BLIP-II"/>
</dbReference>
<dbReference type="Gene3D" id="2.130.10.30">
    <property type="entry name" value="Regulator of chromosome condensation 1/beta-lactamase-inhibitor protein II"/>
    <property type="match status" value="3"/>
</dbReference>
<dbReference type="CDD" id="cd00065">
    <property type="entry name" value="FYVE_like_SF"/>
    <property type="match status" value="1"/>
</dbReference>
<dbReference type="PROSITE" id="PS51514">
    <property type="entry name" value="BRX"/>
    <property type="match status" value="1"/>
</dbReference>
<dbReference type="PANTHER" id="PTHR22870:SF437">
    <property type="entry name" value="REGULATOR OF CHROMOSOME CONDENSATION (RCC1) FAMILY WITH FYVE ZINC FINGER DOMAIN-CONTAINING PROTEIN"/>
    <property type="match status" value="1"/>
</dbReference>
<feature type="repeat" description="RCC1" evidence="6">
    <location>
        <begin position="383"/>
        <end position="437"/>
    </location>
</feature>
<evidence type="ECO:0000256" key="2">
    <source>
        <dbReference type="ARBA" id="ARBA00022737"/>
    </source>
</evidence>
<keyword evidence="7" id="KW-0175">Coiled coil</keyword>
<keyword evidence="4" id="KW-0862">Zinc</keyword>